<accession>A0A2P5DVG9</accession>
<organism evidence="2 3">
    <name type="scientific">Parasponia andersonii</name>
    <name type="common">Sponia andersonii</name>
    <dbReference type="NCBI Taxonomy" id="3476"/>
    <lineage>
        <taxon>Eukaryota</taxon>
        <taxon>Viridiplantae</taxon>
        <taxon>Streptophyta</taxon>
        <taxon>Embryophyta</taxon>
        <taxon>Tracheophyta</taxon>
        <taxon>Spermatophyta</taxon>
        <taxon>Magnoliopsida</taxon>
        <taxon>eudicotyledons</taxon>
        <taxon>Gunneridae</taxon>
        <taxon>Pentapetalae</taxon>
        <taxon>rosids</taxon>
        <taxon>fabids</taxon>
        <taxon>Rosales</taxon>
        <taxon>Cannabaceae</taxon>
        <taxon>Parasponia</taxon>
    </lineage>
</organism>
<dbReference type="Proteomes" id="UP000237105">
    <property type="component" value="Unassembled WGS sequence"/>
</dbReference>
<evidence type="ECO:0000313" key="2">
    <source>
        <dbReference type="EMBL" id="PON77272.1"/>
    </source>
</evidence>
<dbReference type="EMBL" id="JXTB01000014">
    <property type="protein sequence ID" value="PON77272.1"/>
    <property type="molecule type" value="Genomic_DNA"/>
</dbReference>
<evidence type="ECO:0000256" key="1">
    <source>
        <dbReference type="SAM" id="MobiDB-lite"/>
    </source>
</evidence>
<sequence length="77" mass="9055">MRLYIKVKKRTNVNVNGDEEDSDEAEEDNGVDEYGSATCLHVAKLDHSASGWNLKQQTWAQQHEQHHRYDHWTPIRH</sequence>
<evidence type="ECO:0000313" key="3">
    <source>
        <dbReference type="Proteomes" id="UP000237105"/>
    </source>
</evidence>
<protein>
    <submittedName>
        <fullName evidence="2">Uncharacterized protein</fullName>
    </submittedName>
</protein>
<proteinExistence type="predicted"/>
<dbReference type="AlphaFoldDB" id="A0A2P5DVG9"/>
<name>A0A2P5DVG9_PARAD</name>
<keyword evidence="3" id="KW-1185">Reference proteome</keyword>
<feature type="region of interest" description="Disordered" evidence="1">
    <location>
        <begin position="57"/>
        <end position="77"/>
    </location>
</feature>
<reference evidence="3" key="1">
    <citation type="submission" date="2016-06" db="EMBL/GenBank/DDBJ databases">
        <title>Parallel loss of symbiosis genes in relatives of nitrogen-fixing non-legume Parasponia.</title>
        <authorList>
            <person name="Van Velzen R."/>
            <person name="Holmer R."/>
            <person name="Bu F."/>
            <person name="Rutten L."/>
            <person name="Van Zeijl A."/>
            <person name="Liu W."/>
            <person name="Santuari L."/>
            <person name="Cao Q."/>
            <person name="Sharma T."/>
            <person name="Shen D."/>
            <person name="Roswanjaya Y."/>
            <person name="Wardhani T."/>
            <person name="Kalhor M.S."/>
            <person name="Jansen J."/>
            <person name="Van den Hoogen J."/>
            <person name="Gungor B."/>
            <person name="Hartog M."/>
            <person name="Hontelez J."/>
            <person name="Verver J."/>
            <person name="Yang W.-C."/>
            <person name="Schijlen E."/>
            <person name="Repin R."/>
            <person name="Schilthuizen M."/>
            <person name="Schranz E."/>
            <person name="Heidstra R."/>
            <person name="Miyata K."/>
            <person name="Fedorova E."/>
            <person name="Kohlen W."/>
            <person name="Bisseling T."/>
            <person name="Smit S."/>
            <person name="Geurts R."/>
        </authorList>
    </citation>
    <scope>NUCLEOTIDE SEQUENCE [LARGE SCALE GENOMIC DNA]</scope>
    <source>
        <strain evidence="3">cv. WU1-14</strain>
    </source>
</reference>
<gene>
    <name evidence="2" type="ORF">PanWU01x14_028910</name>
</gene>
<comment type="caution">
    <text evidence="2">The sequence shown here is derived from an EMBL/GenBank/DDBJ whole genome shotgun (WGS) entry which is preliminary data.</text>
</comment>